<evidence type="ECO:0000313" key="1">
    <source>
        <dbReference type="EMBL" id="KGN51169.1"/>
    </source>
</evidence>
<gene>
    <name evidence="1" type="ORF">Csa_5G471080</name>
</gene>
<dbReference type="AlphaFoldDB" id="A0A0A0KQK6"/>
<dbReference type="EMBL" id="CM002926">
    <property type="protein sequence ID" value="KGN51169.1"/>
    <property type="molecule type" value="Genomic_DNA"/>
</dbReference>
<accession>A0A0A0KQK6</accession>
<dbReference type="Proteomes" id="UP000029981">
    <property type="component" value="Chromosome 5"/>
</dbReference>
<reference evidence="1 2" key="4">
    <citation type="journal article" date="2011" name="BMC Genomics">
        <title>RNA-Seq improves annotation of protein-coding genes in the cucumber genome.</title>
        <authorList>
            <person name="Li Z."/>
            <person name="Zhang Z."/>
            <person name="Yan P."/>
            <person name="Huang S."/>
            <person name="Fei Z."/>
            <person name="Lin K."/>
        </authorList>
    </citation>
    <scope>NUCLEOTIDE SEQUENCE [LARGE SCALE GENOMIC DNA]</scope>
    <source>
        <strain evidence="2">cv. 9930</strain>
    </source>
</reference>
<name>A0A0A0KQK6_CUCSA</name>
<proteinExistence type="predicted"/>
<sequence>MNSGITGFLLAAEIRGFEGPPPPFVVVLADTVRSTSDILTFSAMSIRRKICCDSPEAPLRGSVVIGRGLWSEAAPMYFNFARDYHFNFSTNLIYQRGSVNWRSARFGSLATGPIGWFDSNFGSA</sequence>
<dbReference type="Gramene" id="KGN51169">
    <property type="protein sequence ID" value="KGN51169"/>
    <property type="gene ID" value="Csa_5G471080"/>
</dbReference>
<protein>
    <submittedName>
        <fullName evidence="1">Uncharacterized protein</fullName>
    </submittedName>
</protein>
<reference evidence="1 2" key="1">
    <citation type="journal article" date="2009" name="Nat. Genet.">
        <title>The genome of the cucumber, Cucumis sativus L.</title>
        <authorList>
            <person name="Huang S."/>
            <person name="Li R."/>
            <person name="Zhang Z."/>
            <person name="Li L."/>
            <person name="Gu X."/>
            <person name="Fan W."/>
            <person name="Lucas W.J."/>
            <person name="Wang X."/>
            <person name="Xie B."/>
            <person name="Ni P."/>
            <person name="Ren Y."/>
            <person name="Zhu H."/>
            <person name="Li J."/>
            <person name="Lin K."/>
            <person name="Jin W."/>
            <person name="Fei Z."/>
            <person name="Li G."/>
            <person name="Staub J."/>
            <person name="Kilian A."/>
            <person name="van der Vossen E.A."/>
            <person name="Wu Y."/>
            <person name="Guo J."/>
            <person name="He J."/>
            <person name="Jia Z."/>
            <person name="Ren Y."/>
            <person name="Tian G."/>
            <person name="Lu Y."/>
            <person name="Ruan J."/>
            <person name="Qian W."/>
            <person name="Wang M."/>
            <person name="Huang Q."/>
            <person name="Li B."/>
            <person name="Xuan Z."/>
            <person name="Cao J."/>
            <person name="Asan"/>
            <person name="Wu Z."/>
            <person name="Zhang J."/>
            <person name="Cai Q."/>
            <person name="Bai Y."/>
            <person name="Zhao B."/>
            <person name="Han Y."/>
            <person name="Li Y."/>
            <person name="Li X."/>
            <person name="Wang S."/>
            <person name="Shi Q."/>
            <person name="Liu S."/>
            <person name="Cho W.K."/>
            <person name="Kim J.Y."/>
            <person name="Xu Y."/>
            <person name="Heller-Uszynska K."/>
            <person name="Miao H."/>
            <person name="Cheng Z."/>
            <person name="Zhang S."/>
            <person name="Wu J."/>
            <person name="Yang Y."/>
            <person name="Kang H."/>
            <person name="Li M."/>
            <person name="Liang H."/>
            <person name="Ren X."/>
            <person name="Shi Z."/>
            <person name="Wen M."/>
            <person name="Jian M."/>
            <person name="Yang H."/>
            <person name="Zhang G."/>
            <person name="Yang Z."/>
            <person name="Chen R."/>
            <person name="Liu S."/>
            <person name="Li J."/>
            <person name="Ma L."/>
            <person name="Liu H."/>
            <person name="Zhou Y."/>
            <person name="Zhao J."/>
            <person name="Fang X."/>
            <person name="Li G."/>
            <person name="Fang L."/>
            <person name="Li Y."/>
            <person name="Liu D."/>
            <person name="Zheng H."/>
            <person name="Zhang Y."/>
            <person name="Qin N."/>
            <person name="Li Z."/>
            <person name="Yang G."/>
            <person name="Yang S."/>
            <person name="Bolund L."/>
            <person name="Kristiansen K."/>
            <person name="Zheng H."/>
            <person name="Li S."/>
            <person name="Zhang X."/>
            <person name="Yang H."/>
            <person name="Wang J."/>
            <person name="Sun R."/>
            <person name="Zhang B."/>
            <person name="Jiang S."/>
            <person name="Wang J."/>
            <person name="Du Y."/>
            <person name="Li S."/>
        </authorList>
    </citation>
    <scope>NUCLEOTIDE SEQUENCE [LARGE SCALE GENOMIC DNA]</scope>
    <source>
        <strain evidence="2">cv. 9930</strain>
    </source>
</reference>
<reference evidence="1 2" key="2">
    <citation type="journal article" date="2009" name="PLoS ONE">
        <title>An integrated genetic and cytogenetic map of the cucumber genome.</title>
        <authorList>
            <person name="Ren Y."/>
            <person name="Zhang Z."/>
            <person name="Liu J."/>
            <person name="Staub J.E."/>
            <person name="Han Y."/>
            <person name="Cheng Z."/>
            <person name="Li X."/>
            <person name="Lu J."/>
            <person name="Miao H."/>
            <person name="Kang H."/>
            <person name="Xie B."/>
            <person name="Gu X."/>
            <person name="Wang X."/>
            <person name="Du Y."/>
            <person name="Jin W."/>
            <person name="Huang S."/>
        </authorList>
    </citation>
    <scope>NUCLEOTIDE SEQUENCE [LARGE SCALE GENOMIC DNA]</scope>
    <source>
        <strain evidence="2">cv. 9930</strain>
    </source>
</reference>
<organism evidence="1 2">
    <name type="scientific">Cucumis sativus</name>
    <name type="common">Cucumber</name>
    <dbReference type="NCBI Taxonomy" id="3659"/>
    <lineage>
        <taxon>Eukaryota</taxon>
        <taxon>Viridiplantae</taxon>
        <taxon>Streptophyta</taxon>
        <taxon>Embryophyta</taxon>
        <taxon>Tracheophyta</taxon>
        <taxon>Spermatophyta</taxon>
        <taxon>Magnoliopsida</taxon>
        <taxon>eudicotyledons</taxon>
        <taxon>Gunneridae</taxon>
        <taxon>Pentapetalae</taxon>
        <taxon>rosids</taxon>
        <taxon>fabids</taxon>
        <taxon>Cucurbitales</taxon>
        <taxon>Cucurbitaceae</taxon>
        <taxon>Benincaseae</taxon>
        <taxon>Cucumis</taxon>
    </lineage>
</organism>
<keyword evidence="2" id="KW-1185">Reference proteome</keyword>
<reference evidence="1 2" key="3">
    <citation type="journal article" date="2010" name="BMC Genomics">
        <title>Transcriptome sequencing and comparative analysis of cucumber flowers with different sex types.</title>
        <authorList>
            <person name="Guo S."/>
            <person name="Zheng Y."/>
            <person name="Joung J.G."/>
            <person name="Liu S."/>
            <person name="Zhang Z."/>
            <person name="Crasta O.R."/>
            <person name="Sobral B.W."/>
            <person name="Xu Y."/>
            <person name="Huang S."/>
            <person name="Fei Z."/>
        </authorList>
    </citation>
    <scope>NUCLEOTIDE SEQUENCE [LARGE SCALE GENOMIC DNA]</scope>
    <source>
        <strain evidence="2">cv. 9930</strain>
    </source>
</reference>
<evidence type="ECO:0000313" key="2">
    <source>
        <dbReference type="Proteomes" id="UP000029981"/>
    </source>
</evidence>